<feature type="region of interest" description="Disordered" evidence="1">
    <location>
        <begin position="73"/>
        <end position="99"/>
    </location>
</feature>
<dbReference type="Proteomes" id="UP001165667">
    <property type="component" value="Unassembled WGS sequence"/>
</dbReference>
<name>A0AA41YSN9_9HYPH</name>
<feature type="domain" description="DUF4384" evidence="2">
    <location>
        <begin position="579"/>
        <end position="654"/>
    </location>
</feature>
<proteinExistence type="predicted"/>
<reference evidence="3" key="1">
    <citation type="submission" date="2022-05" db="EMBL/GenBank/DDBJ databases">
        <authorList>
            <person name="Pankratov T."/>
        </authorList>
    </citation>
    <scope>NUCLEOTIDE SEQUENCE</scope>
    <source>
        <strain evidence="3">BP6-180914</strain>
    </source>
</reference>
<dbReference type="Pfam" id="PF14326">
    <property type="entry name" value="DUF4384"/>
    <property type="match status" value="1"/>
</dbReference>
<evidence type="ECO:0000313" key="4">
    <source>
        <dbReference type="Proteomes" id="UP001165667"/>
    </source>
</evidence>
<sequence length="731" mass="79029">MLDEDQLVRHHKLVPGNADGSEIWLAIAKGDMPKDTADACSIGTATDADYCGLSEQEKSALHHALDALQAPTPQPQVVASEPGKPDGGSAAPNTAPTASTFTTDRDIIRLISDDVAQANSTDAASYRYLTLTHLKNAGDPERDLQVYRSAMTKLLNSLSTVSDAFTPTAIDPAKTVYRIDLRRLGWSRATWDRIVAADPYVTLYNNSQFKALQSDLNTNAPFIHADWFAFTAARPPLYYTILDLPRTKKELQAKLGVDSTRDFAERRVERAGFQRSGVSDNNRLIERHAMSTGAYWESYDFGANGDRKSLFEFPLGPAGAFGDISDRFGFAQDGGEIIFNLPNGFHAYYLTDGKGNRLDIGPTRIVRDPSQRDSAVTNGISCMGCHDKGIKLNPFRSRDTLDQVRGLALKSGTLPSDAKEIVAEIFPEGDAFGRRLESDAKHYAEALAASGVSVSSNLDGVEMINALSKRFEDPLKMRLAAAEVGMTEAAFSDRLDAVGGASHDLRLRLEQDVVPRDQFVALYASLVNAVNENGDKAVPLGTVAEQSGTTPDAVAQLGKKSPQVTKTFDLAFVASATDLRIGDLITFTLRSEQPCFLSLIDTDDKGKVTVLFPNGFHPDSRIEAGTTVAIPGSTVAGFRLRAPEAGTDRVTATCNTSFPDLAQKQGGEKFASYDSTRSLIAAQTDQRKHYTRSLKVESDAEPASPTGPLIANPIEPGVPIVAQKSVVLNIH</sequence>
<organism evidence="3 4">
    <name type="scientific">Lichenifustis flavocetrariae</name>
    <dbReference type="NCBI Taxonomy" id="2949735"/>
    <lineage>
        <taxon>Bacteria</taxon>
        <taxon>Pseudomonadati</taxon>
        <taxon>Pseudomonadota</taxon>
        <taxon>Alphaproteobacteria</taxon>
        <taxon>Hyphomicrobiales</taxon>
        <taxon>Lichenihabitantaceae</taxon>
        <taxon>Lichenifustis</taxon>
    </lineage>
</organism>
<comment type="caution">
    <text evidence="3">The sequence shown here is derived from an EMBL/GenBank/DDBJ whole genome shotgun (WGS) entry which is preliminary data.</text>
</comment>
<protein>
    <submittedName>
        <fullName evidence="3">DUF4384 domain-containing protein</fullName>
    </submittedName>
</protein>
<dbReference type="AlphaFoldDB" id="A0AA41YSN9"/>
<evidence type="ECO:0000259" key="2">
    <source>
        <dbReference type="Pfam" id="PF14326"/>
    </source>
</evidence>
<dbReference type="EMBL" id="JAMOIM010000001">
    <property type="protein sequence ID" value="MCW6506600.1"/>
    <property type="molecule type" value="Genomic_DNA"/>
</dbReference>
<evidence type="ECO:0000256" key="1">
    <source>
        <dbReference type="SAM" id="MobiDB-lite"/>
    </source>
</evidence>
<evidence type="ECO:0000313" key="3">
    <source>
        <dbReference type="EMBL" id="MCW6506600.1"/>
    </source>
</evidence>
<dbReference type="RefSeq" id="WP_282582958.1">
    <property type="nucleotide sequence ID" value="NZ_JAMOIM010000001.1"/>
</dbReference>
<accession>A0AA41YSN9</accession>
<feature type="compositionally biased region" description="Low complexity" evidence="1">
    <location>
        <begin position="89"/>
        <end position="99"/>
    </location>
</feature>
<dbReference type="InterPro" id="IPR025493">
    <property type="entry name" value="DUF4384"/>
</dbReference>
<keyword evidence="4" id="KW-1185">Reference proteome</keyword>
<gene>
    <name evidence="3" type="ORF">M8523_01020</name>
</gene>